<gene>
    <name evidence="1" type="ORF">RJ45_07870</name>
</gene>
<organism evidence="1 2">
    <name type="scientific">Photobacterium gaetbulicola</name>
    <dbReference type="NCBI Taxonomy" id="1295392"/>
    <lineage>
        <taxon>Bacteria</taxon>
        <taxon>Pseudomonadati</taxon>
        <taxon>Pseudomonadota</taxon>
        <taxon>Gammaproteobacteria</taxon>
        <taxon>Vibrionales</taxon>
        <taxon>Vibrionaceae</taxon>
        <taxon>Photobacterium</taxon>
    </lineage>
</organism>
<evidence type="ECO:0000313" key="2">
    <source>
        <dbReference type="Proteomes" id="UP000031278"/>
    </source>
</evidence>
<comment type="caution">
    <text evidence="1">The sequence shown here is derived from an EMBL/GenBank/DDBJ whole genome shotgun (WGS) entry which is preliminary data.</text>
</comment>
<dbReference type="AlphaFoldDB" id="A0A0B9G6J1"/>
<dbReference type="SUPFAM" id="SSF53448">
    <property type="entry name" value="Nucleotide-diphospho-sugar transferases"/>
    <property type="match status" value="1"/>
</dbReference>
<dbReference type="Proteomes" id="UP000031278">
    <property type="component" value="Unassembled WGS sequence"/>
</dbReference>
<protein>
    <submittedName>
        <fullName evidence="1">Uncharacterized protein</fullName>
    </submittedName>
</protein>
<reference evidence="1 2" key="1">
    <citation type="submission" date="2014-12" db="EMBL/GenBank/DDBJ databases">
        <title>Genome sequencing of Photobacterium gaetbulicola AD005a.</title>
        <authorList>
            <person name="Adrian T.G.S."/>
            <person name="Chan K.G."/>
        </authorList>
    </citation>
    <scope>NUCLEOTIDE SEQUENCE [LARGE SCALE GENOMIC DNA]</scope>
    <source>
        <strain evidence="1 2">AD005a</strain>
    </source>
</reference>
<evidence type="ECO:0000313" key="1">
    <source>
        <dbReference type="EMBL" id="KHT64184.1"/>
    </source>
</evidence>
<dbReference type="EMBL" id="JWLZ01000113">
    <property type="protein sequence ID" value="KHT64184.1"/>
    <property type="molecule type" value="Genomic_DNA"/>
</dbReference>
<proteinExistence type="predicted"/>
<accession>A0A0B9G6J1</accession>
<sequence length="316" mass="35925">MFRVFTEVTKVSLLLEKITTKINKYRCDKTLRQVAMTVPASYSSPYNVAILSMVGKRVVYDYLVAVKSFLLYVGVKEVHVLSDGTLDVDDIRVLNQHVPGIIIHDADELDMSHLPRGNCWERLVMLLTLAKDHYVIQLDADIVINGEMGEVSKAIAANHGFILGNEKWKKPVSMKEMASIAKEWGSCHIQGYSEQYFDRLPLFSESDCQYFRGCAAFVGLPASEHYISILRQFSAQMEAEIGDKWYLWGSEQVSSNVICSLSPGMSMLSWPKYQTYQFPLSNEPIKNASLIHFMGTYRYHKNMYKKIAQDAISSMV</sequence>
<name>A0A0B9G6J1_9GAMM</name>
<dbReference type="InterPro" id="IPR029044">
    <property type="entry name" value="Nucleotide-diphossugar_trans"/>
</dbReference>